<dbReference type="Proteomes" id="UP000831782">
    <property type="component" value="Chromosome"/>
</dbReference>
<dbReference type="RefSeq" id="WP_244717164.1">
    <property type="nucleotide sequence ID" value="NZ_CP095072.1"/>
</dbReference>
<sequence>MNITPNDVWKLPHSHYLAFLKHNVTMDMQETEEGRDILKRFERVNNPRTHADYSAIRAFGGYSTQKVGDK</sequence>
<evidence type="ECO:0000313" key="2">
    <source>
        <dbReference type="Proteomes" id="UP000831782"/>
    </source>
</evidence>
<evidence type="ECO:0000313" key="1">
    <source>
        <dbReference type="EMBL" id="UOQ47735.1"/>
    </source>
</evidence>
<reference evidence="1 2" key="1">
    <citation type="submission" date="2022-04" db="EMBL/GenBank/DDBJ databases">
        <title>Gracilibacillus sp. isolated from saltern.</title>
        <authorList>
            <person name="Won M."/>
            <person name="Lee C.-M."/>
            <person name="Woen H.-Y."/>
            <person name="Kwon S.-W."/>
        </authorList>
    </citation>
    <scope>NUCLEOTIDE SEQUENCE [LARGE SCALE GENOMIC DNA]</scope>
    <source>
        <strain evidence="1 2">SSWR10-1</strain>
    </source>
</reference>
<proteinExistence type="predicted"/>
<gene>
    <name evidence="1" type="ORF">MUN88_17025</name>
</gene>
<organism evidence="1 2">
    <name type="scientific">Gracilibacillus caseinilyticus</name>
    <dbReference type="NCBI Taxonomy" id="2932256"/>
    <lineage>
        <taxon>Bacteria</taxon>
        <taxon>Bacillati</taxon>
        <taxon>Bacillota</taxon>
        <taxon>Bacilli</taxon>
        <taxon>Bacillales</taxon>
        <taxon>Bacillaceae</taxon>
        <taxon>Gracilibacillus</taxon>
    </lineage>
</organism>
<accession>A0ABY4EUT3</accession>
<keyword evidence="2" id="KW-1185">Reference proteome</keyword>
<dbReference type="EMBL" id="CP095072">
    <property type="protein sequence ID" value="UOQ47735.1"/>
    <property type="molecule type" value="Genomic_DNA"/>
</dbReference>
<protein>
    <submittedName>
        <fullName evidence="1">Uncharacterized protein</fullName>
    </submittedName>
</protein>
<name>A0ABY4EUT3_9BACI</name>